<dbReference type="Pfam" id="PF00249">
    <property type="entry name" value="Myb_DNA-binding"/>
    <property type="match status" value="2"/>
</dbReference>
<organism evidence="9 10">
    <name type="scientific">Punica granatum</name>
    <name type="common">Pomegranate</name>
    <dbReference type="NCBI Taxonomy" id="22663"/>
    <lineage>
        <taxon>Eukaryota</taxon>
        <taxon>Viridiplantae</taxon>
        <taxon>Streptophyta</taxon>
        <taxon>Embryophyta</taxon>
        <taxon>Tracheophyta</taxon>
        <taxon>Spermatophyta</taxon>
        <taxon>Magnoliopsida</taxon>
        <taxon>eudicotyledons</taxon>
        <taxon>Gunneridae</taxon>
        <taxon>Pentapetalae</taxon>
        <taxon>rosids</taxon>
        <taxon>malvids</taxon>
        <taxon>Myrtales</taxon>
        <taxon>Lythraceae</taxon>
        <taxon>Punica</taxon>
    </lineage>
</organism>
<dbReference type="SMART" id="SM00717">
    <property type="entry name" value="SANT"/>
    <property type="match status" value="2"/>
</dbReference>
<dbReference type="Gene3D" id="1.10.10.60">
    <property type="entry name" value="Homeodomain-like"/>
    <property type="match status" value="2"/>
</dbReference>
<feature type="domain" description="HTH myb-type" evidence="8">
    <location>
        <begin position="63"/>
        <end position="122"/>
    </location>
</feature>
<dbReference type="InterPro" id="IPR009057">
    <property type="entry name" value="Homeodomain-like_sf"/>
</dbReference>
<protein>
    <recommendedName>
        <fullName evidence="11">Transcription factor RAX2-like</fullName>
    </recommendedName>
</protein>
<feature type="domain" description="HTH myb-type" evidence="8">
    <location>
        <begin position="9"/>
        <end position="62"/>
    </location>
</feature>
<evidence type="ECO:0000256" key="3">
    <source>
        <dbReference type="ARBA" id="ARBA00023015"/>
    </source>
</evidence>
<keyword evidence="2" id="KW-0677">Repeat</keyword>
<evidence type="ECO:0000256" key="4">
    <source>
        <dbReference type="ARBA" id="ARBA00023125"/>
    </source>
</evidence>
<evidence type="ECO:0000313" key="9">
    <source>
        <dbReference type="EMBL" id="OWM66097.1"/>
    </source>
</evidence>
<dbReference type="InterPro" id="IPR001005">
    <property type="entry name" value="SANT/Myb"/>
</dbReference>
<gene>
    <name evidence="9" type="ORF">CDL15_Pgr015524</name>
</gene>
<dbReference type="AlphaFoldDB" id="A0A218VZT7"/>
<dbReference type="PANTHER" id="PTHR48000:SF67">
    <property type="entry name" value="MYB-LIKE DNA-BINDING DOMAIN CONTAINING PROTEIN, EXPRESSED"/>
    <property type="match status" value="1"/>
</dbReference>
<proteinExistence type="predicted"/>
<evidence type="ECO:0008006" key="11">
    <source>
        <dbReference type="Google" id="ProtNLM"/>
    </source>
</evidence>
<evidence type="ECO:0000259" key="7">
    <source>
        <dbReference type="PROSITE" id="PS50090"/>
    </source>
</evidence>
<accession>A0A218VZT7</accession>
<dbReference type="PROSITE" id="PS51294">
    <property type="entry name" value="HTH_MYB"/>
    <property type="match status" value="2"/>
</dbReference>
<name>A0A218VZT7_PUNGR</name>
<reference evidence="10" key="1">
    <citation type="journal article" date="2017" name="Plant J.">
        <title>The pomegranate (Punica granatum L.) genome and the genomics of punicalagin biosynthesis.</title>
        <authorList>
            <person name="Qin G."/>
            <person name="Xu C."/>
            <person name="Ming R."/>
            <person name="Tang H."/>
            <person name="Guyot R."/>
            <person name="Kramer E.M."/>
            <person name="Hu Y."/>
            <person name="Yi X."/>
            <person name="Qi Y."/>
            <person name="Xu X."/>
            <person name="Gao Z."/>
            <person name="Pan H."/>
            <person name="Jian J."/>
            <person name="Tian Y."/>
            <person name="Yue Z."/>
            <person name="Xu Y."/>
        </authorList>
    </citation>
    <scope>NUCLEOTIDE SEQUENCE [LARGE SCALE GENOMIC DNA]</scope>
    <source>
        <strain evidence="10">cv. Dabenzi</strain>
    </source>
</reference>
<dbReference type="InterPro" id="IPR017930">
    <property type="entry name" value="Myb_dom"/>
</dbReference>
<evidence type="ECO:0000256" key="1">
    <source>
        <dbReference type="ARBA" id="ARBA00004123"/>
    </source>
</evidence>
<keyword evidence="4" id="KW-0238">DNA-binding</keyword>
<keyword evidence="5" id="KW-0804">Transcription</keyword>
<dbReference type="SUPFAM" id="SSF46689">
    <property type="entry name" value="Homeodomain-like"/>
    <property type="match status" value="1"/>
</dbReference>
<dbReference type="Proteomes" id="UP000197138">
    <property type="component" value="Unassembled WGS sequence"/>
</dbReference>
<dbReference type="PANTHER" id="PTHR48000">
    <property type="entry name" value="OS09G0431300 PROTEIN"/>
    <property type="match status" value="1"/>
</dbReference>
<evidence type="ECO:0000256" key="5">
    <source>
        <dbReference type="ARBA" id="ARBA00023163"/>
    </source>
</evidence>
<keyword evidence="3" id="KW-0805">Transcription regulation</keyword>
<dbReference type="CDD" id="cd00167">
    <property type="entry name" value="SANT"/>
    <property type="match status" value="2"/>
</dbReference>
<dbReference type="GO" id="GO:0003677">
    <property type="term" value="F:DNA binding"/>
    <property type="evidence" value="ECO:0007669"/>
    <property type="project" value="UniProtKB-KW"/>
</dbReference>
<evidence type="ECO:0000256" key="6">
    <source>
        <dbReference type="ARBA" id="ARBA00023242"/>
    </source>
</evidence>
<sequence length="277" mass="30631">MGRAPCCDKANVKRGPWSPDEDAILKTHIDNHGTGGNWITLPQKAGLKRCGKSCRLRWLNYLRPDIKHGGFTEEEDNIICSLYLTIGSRQVTILWSVIASNLPGRTDNDVKNYWNTRLKKKLLAAGIISSDSAKVADINMTNCNLRRGIITNNYENHSASLITNPSTSLPHHLLHSSSYHQETSFFSPSPSLPSLTEVSDNTSNIPIANMDFHVSSSQELSSSSGSPALATIMDSYDDLSIDKLLDLDFGTVYEILSRSFSFKQETSSHLLGPYTIN</sequence>
<evidence type="ECO:0000259" key="8">
    <source>
        <dbReference type="PROSITE" id="PS51294"/>
    </source>
</evidence>
<evidence type="ECO:0000313" key="10">
    <source>
        <dbReference type="Proteomes" id="UP000197138"/>
    </source>
</evidence>
<comment type="subcellular location">
    <subcellularLocation>
        <location evidence="1">Nucleus</location>
    </subcellularLocation>
</comment>
<dbReference type="EMBL" id="MTKT01005556">
    <property type="protein sequence ID" value="OWM66097.1"/>
    <property type="molecule type" value="Genomic_DNA"/>
</dbReference>
<evidence type="ECO:0000256" key="2">
    <source>
        <dbReference type="ARBA" id="ARBA00022737"/>
    </source>
</evidence>
<comment type="caution">
    <text evidence="9">The sequence shown here is derived from an EMBL/GenBank/DDBJ whole genome shotgun (WGS) entry which is preliminary data.</text>
</comment>
<keyword evidence="6" id="KW-0539">Nucleus</keyword>
<dbReference type="FunFam" id="1.10.10.60:FF:000015">
    <property type="entry name" value="Transcription factor RAX3"/>
    <property type="match status" value="1"/>
</dbReference>
<dbReference type="GO" id="GO:0005634">
    <property type="term" value="C:nucleus"/>
    <property type="evidence" value="ECO:0007669"/>
    <property type="project" value="UniProtKB-SubCell"/>
</dbReference>
<feature type="domain" description="Myb-like" evidence="7">
    <location>
        <begin position="9"/>
        <end position="62"/>
    </location>
</feature>
<dbReference type="PROSITE" id="PS50090">
    <property type="entry name" value="MYB_LIKE"/>
    <property type="match status" value="2"/>
</dbReference>
<feature type="domain" description="Myb-like" evidence="7">
    <location>
        <begin position="63"/>
        <end position="118"/>
    </location>
</feature>